<dbReference type="Proteomes" id="UP001500305">
    <property type="component" value="Unassembled WGS sequence"/>
</dbReference>
<comment type="caution">
    <text evidence="2">The sequence shown here is derived from an EMBL/GenBank/DDBJ whole genome shotgun (WGS) entry which is preliminary data.</text>
</comment>
<protein>
    <submittedName>
        <fullName evidence="2">Uncharacterized protein</fullName>
    </submittedName>
</protein>
<evidence type="ECO:0000313" key="2">
    <source>
        <dbReference type="EMBL" id="GAA2271452.1"/>
    </source>
</evidence>
<sequence length="67" mass="7450">MAELSLQHGELLSEHPGLCVPGRSSHMPKIYEISQKVLTHRTAQPPEPWNLTSTDPREPLLPPSGKE</sequence>
<accession>A0ABP5RQQ4</accession>
<feature type="region of interest" description="Disordered" evidence="1">
    <location>
        <begin position="39"/>
        <end position="67"/>
    </location>
</feature>
<evidence type="ECO:0000256" key="1">
    <source>
        <dbReference type="SAM" id="MobiDB-lite"/>
    </source>
</evidence>
<keyword evidence="3" id="KW-1185">Reference proteome</keyword>
<feature type="region of interest" description="Disordered" evidence="1">
    <location>
        <begin position="1"/>
        <end position="24"/>
    </location>
</feature>
<evidence type="ECO:0000313" key="3">
    <source>
        <dbReference type="Proteomes" id="UP001500305"/>
    </source>
</evidence>
<reference evidence="3" key="1">
    <citation type="journal article" date="2019" name="Int. J. Syst. Evol. Microbiol.">
        <title>The Global Catalogue of Microorganisms (GCM) 10K type strain sequencing project: providing services to taxonomists for standard genome sequencing and annotation.</title>
        <authorList>
            <consortium name="The Broad Institute Genomics Platform"/>
            <consortium name="The Broad Institute Genome Sequencing Center for Infectious Disease"/>
            <person name="Wu L."/>
            <person name="Ma J."/>
        </authorList>
    </citation>
    <scope>NUCLEOTIDE SEQUENCE [LARGE SCALE GENOMIC DNA]</scope>
    <source>
        <strain evidence="3">JCM 7356</strain>
    </source>
</reference>
<name>A0ABP5RQQ4_9ACTN</name>
<dbReference type="EMBL" id="BAAATR010000043">
    <property type="protein sequence ID" value="GAA2271452.1"/>
    <property type="molecule type" value="Genomic_DNA"/>
</dbReference>
<proteinExistence type="predicted"/>
<gene>
    <name evidence="2" type="ORF">GCM10010430_66640</name>
</gene>
<organism evidence="2 3">
    <name type="scientific">Kitasatospora cystarginea</name>
    <dbReference type="NCBI Taxonomy" id="58350"/>
    <lineage>
        <taxon>Bacteria</taxon>
        <taxon>Bacillati</taxon>
        <taxon>Actinomycetota</taxon>
        <taxon>Actinomycetes</taxon>
        <taxon>Kitasatosporales</taxon>
        <taxon>Streptomycetaceae</taxon>
        <taxon>Kitasatospora</taxon>
    </lineage>
</organism>